<evidence type="ECO:0000313" key="2">
    <source>
        <dbReference type="Proteomes" id="UP000003843"/>
    </source>
</evidence>
<gene>
    <name evidence="1" type="ORF">NEILACOT_04288</name>
</gene>
<accession>D0W9S5</accession>
<sequence>MSWRRMPSEDDLFSDGIFTIPCLGFDAWQRNPYHIVYKLIVFISLLQ</sequence>
<name>D0W9S5_NEILA</name>
<reference evidence="1 2" key="1">
    <citation type="submission" date="2009-10" db="EMBL/GenBank/DDBJ databases">
        <authorList>
            <person name="Weinstock G."/>
            <person name="Sodergren E."/>
            <person name="Clifton S."/>
            <person name="Fulton L."/>
            <person name="Fulton B."/>
            <person name="Courtney L."/>
            <person name="Fronick C."/>
            <person name="Harrison M."/>
            <person name="Strong C."/>
            <person name="Farmer C."/>
            <person name="Delahaunty K."/>
            <person name="Markovic C."/>
            <person name="Hall O."/>
            <person name="Minx P."/>
            <person name="Tomlinson C."/>
            <person name="Mitreva M."/>
            <person name="Nelson J."/>
            <person name="Hou S."/>
            <person name="Wollam A."/>
            <person name="Pepin K.H."/>
            <person name="Johnson M."/>
            <person name="Bhonagiri V."/>
            <person name="Nash W.E."/>
            <person name="Warren W."/>
            <person name="Chinwalla A."/>
            <person name="Mardis E.R."/>
            <person name="Wilson R.K."/>
        </authorList>
    </citation>
    <scope>NUCLEOTIDE SEQUENCE [LARGE SCALE GENOMIC DNA]</scope>
    <source>
        <strain evidence="1 2">ATCC 23970</strain>
    </source>
</reference>
<dbReference type="EMBL" id="ACEQ02000013">
    <property type="protein sequence ID" value="EEZ75733.1"/>
    <property type="molecule type" value="Genomic_DNA"/>
</dbReference>
<evidence type="ECO:0000313" key="1">
    <source>
        <dbReference type="EMBL" id="EEZ75733.1"/>
    </source>
</evidence>
<organism evidence="1 2">
    <name type="scientific">Neisseria lactamica ATCC 23970</name>
    <dbReference type="NCBI Taxonomy" id="546265"/>
    <lineage>
        <taxon>Bacteria</taxon>
        <taxon>Pseudomonadati</taxon>
        <taxon>Pseudomonadota</taxon>
        <taxon>Betaproteobacteria</taxon>
        <taxon>Neisseriales</taxon>
        <taxon>Neisseriaceae</taxon>
        <taxon>Neisseria</taxon>
    </lineage>
</organism>
<protein>
    <submittedName>
        <fullName evidence="1">Uncharacterized protein</fullName>
    </submittedName>
</protein>
<dbReference type="AlphaFoldDB" id="D0W9S5"/>
<proteinExistence type="predicted"/>
<dbReference type="Proteomes" id="UP000003843">
    <property type="component" value="Unassembled WGS sequence"/>
</dbReference>
<comment type="caution">
    <text evidence="1">The sequence shown here is derived from an EMBL/GenBank/DDBJ whole genome shotgun (WGS) entry which is preliminary data.</text>
</comment>